<dbReference type="Proteomes" id="UP001497700">
    <property type="component" value="Unassembled WGS sequence"/>
</dbReference>
<evidence type="ECO:0000313" key="2">
    <source>
        <dbReference type="Proteomes" id="UP001497700"/>
    </source>
</evidence>
<keyword evidence="2" id="KW-1185">Reference proteome</keyword>
<accession>A0ACB9YRX4</accession>
<protein>
    <submittedName>
        <fullName evidence="1">Uncharacterized protein</fullName>
    </submittedName>
</protein>
<comment type="caution">
    <text evidence="1">The sequence shown here is derived from an EMBL/GenBank/DDBJ whole genome shotgun (WGS) entry which is preliminary data.</text>
</comment>
<sequence length="947" mass="105975">MSVQAAQLTIADWSRVVKNSLARLHSDTKVNASDSWVTIKPNDVEDLLDKFALWAGSLGALHAPSKRLSLDHRLQDAPDIREQICKYLENLQEAIEDLNGIVTGDNPNQNLHEESDEDDEPRNSDDSPTDEAQMILEVIAQCTRSLFRMAVLIRQTGPQDRFKRAMQHSELAFPGSFDTEHVEQKYAKLRRHDSRWLARRLGSAIAKRRQFIKYCRDHKSRLGVDNDEISNEVDTRTELLSSKATIFKKKRYLEEKSKLEEEDDAVSLMTASTAFDSDTFQTLPRLNDLSPDGQAFECPICFTLQDFLREKSWKIHALRDLKSYVCTFPDQNCQNELFDDRNSWFEHELHYHRSRYTCSLCGEGVLSSKSDLESHITSAHALFSPDQMLMLVDAGRQVSSQLSAQDCPFCDEWAEALRSRGDPNGKLVPGKGGNIFVSTLRFKRHVATHQEQLAIFAIPKSFGKPGSVNSSDAHSVSNNMSAQASSDEDYQSSLLREPLIWPEEEQSQHPARNRIYSLEGALDEEGREVEALLTTRRRQRRDTESSESGAPLTTSKFRPTGDRSKPLPKSPSSPILFPLPDSDVSTNFGDQTSKPPAKALLSKAVAKANAAVEFDNAQDYRAARDLYSEACEILREVISRTSGEEDVRKIESILLTYRLRIKELHDLISSARNDEAFLTKPMSPASELADDEYITPSQLARRDLEESELHKMEGKQVRVVSPLRNENNEQPSNITLSMPTSFVSRAIPPPNTVKAACLACRSKHLKCDGKNPCSRCLVSDSECVYIASRRGYKGPRRSRASNPNKGHISDSPPSTSGDSYPVPTVATPPNDTASIYSLISGSMPGRPPSPQPAAGRVEPRTTERQRGQSPNVYGELFNERGSLSSSPSPPPPPLPPPVFRSPTIEREVITHYRDIDYGVTRAKPDTIPEEEHPIQELIVPLKDGNSD</sequence>
<name>A0ACB9YRX4_9PEZI</name>
<dbReference type="EMBL" id="MU393538">
    <property type="protein sequence ID" value="KAI4861931.1"/>
    <property type="molecule type" value="Genomic_DNA"/>
</dbReference>
<gene>
    <name evidence="1" type="ORF">F4820DRAFT_432007</name>
</gene>
<organism evidence="1 2">
    <name type="scientific">Hypoxylon rubiginosum</name>
    <dbReference type="NCBI Taxonomy" id="110542"/>
    <lineage>
        <taxon>Eukaryota</taxon>
        <taxon>Fungi</taxon>
        <taxon>Dikarya</taxon>
        <taxon>Ascomycota</taxon>
        <taxon>Pezizomycotina</taxon>
        <taxon>Sordariomycetes</taxon>
        <taxon>Xylariomycetidae</taxon>
        <taxon>Xylariales</taxon>
        <taxon>Hypoxylaceae</taxon>
        <taxon>Hypoxylon</taxon>
    </lineage>
</organism>
<reference evidence="1 2" key="1">
    <citation type="journal article" date="2022" name="New Phytol.">
        <title>Ecological generalism drives hyperdiversity of secondary metabolite gene clusters in xylarialean endophytes.</title>
        <authorList>
            <person name="Franco M.E.E."/>
            <person name="Wisecaver J.H."/>
            <person name="Arnold A.E."/>
            <person name="Ju Y.M."/>
            <person name="Slot J.C."/>
            <person name="Ahrendt S."/>
            <person name="Moore L.P."/>
            <person name="Eastman K.E."/>
            <person name="Scott K."/>
            <person name="Konkel Z."/>
            <person name="Mondo S.J."/>
            <person name="Kuo A."/>
            <person name="Hayes R.D."/>
            <person name="Haridas S."/>
            <person name="Andreopoulos B."/>
            <person name="Riley R."/>
            <person name="LaButti K."/>
            <person name="Pangilinan J."/>
            <person name="Lipzen A."/>
            <person name="Amirebrahimi M."/>
            <person name="Yan J."/>
            <person name="Adam C."/>
            <person name="Keymanesh K."/>
            <person name="Ng V."/>
            <person name="Louie K."/>
            <person name="Northen T."/>
            <person name="Drula E."/>
            <person name="Henrissat B."/>
            <person name="Hsieh H.M."/>
            <person name="Youens-Clark K."/>
            <person name="Lutzoni F."/>
            <person name="Miadlikowska J."/>
            <person name="Eastwood D.C."/>
            <person name="Hamelin R.C."/>
            <person name="Grigoriev I.V."/>
            <person name="U'Ren J.M."/>
        </authorList>
    </citation>
    <scope>NUCLEOTIDE SEQUENCE [LARGE SCALE GENOMIC DNA]</scope>
    <source>
        <strain evidence="1 2">CBS 119005</strain>
    </source>
</reference>
<evidence type="ECO:0000313" key="1">
    <source>
        <dbReference type="EMBL" id="KAI4861931.1"/>
    </source>
</evidence>
<proteinExistence type="predicted"/>